<keyword evidence="2" id="KW-1133">Transmembrane helix</keyword>
<evidence type="ECO:0000256" key="2">
    <source>
        <dbReference type="SAM" id="Phobius"/>
    </source>
</evidence>
<sequence length="121" mass="13559">MDKYFSRPAPHGLCSYEKLLRSSTFLLVLVVFILSSSHTLTTSADHKIRKQATRKLLLRAIPPPPLLPSLSSSQSQQQEMRVDGTRKPVRQAGVSFRRIPPSGSNPTQNSARPRIEGPKRR</sequence>
<dbReference type="AlphaFoldDB" id="A0A6V7PA39"/>
<keyword evidence="2" id="KW-0472">Membrane</keyword>
<reference evidence="3" key="1">
    <citation type="submission" date="2020-07" db="EMBL/GenBank/DDBJ databases">
        <authorList>
            <person name="Lin J."/>
        </authorList>
    </citation>
    <scope>NUCLEOTIDE SEQUENCE</scope>
</reference>
<evidence type="ECO:0000313" key="3">
    <source>
        <dbReference type="EMBL" id="CAD1827663.1"/>
    </source>
</evidence>
<dbReference type="EMBL" id="LR862146">
    <property type="protein sequence ID" value="CAD1827663.1"/>
    <property type="molecule type" value="Genomic_DNA"/>
</dbReference>
<name>A0A6V7PA39_ANACO</name>
<evidence type="ECO:0000256" key="1">
    <source>
        <dbReference type="SAM" id="MobiDB-lite"/>
    </source>
</evidence>
<feature type="region of interest" description="Disordered" evidence="1">
    <location>
        <begin position="63"/>
        <end position="121"/>
    </location>
</feature>
<feature type="compositionally biased region" description="Low complexity" evidence="1">
    <location>
        <begin position="68"/>
        <end position="78"/>
    </location>
</feature>
<feature type="transmembrane region" description="Helical" evidence="2">
    <location>
        <begin position="20"/>
        <end position="40"/>
    </location>
</feature>
<organism evidence="3">
    <name type="scientific">Ananas comosus var. bracteatus</name>
    <name type="common">red pineapple</name>
    <dbReference type="NCBI Taxonomy" id="296719"/>
    <lineage>
        <taxon>Eukaryota</taxon>
        <taxon>Viridiplantae</taxon>
        <taxon>Streptophyta</taxon>
        <taxon>Embryophyta</taxon>
        <taxon>Tracheophyta</taxon>
        <taxon>Spermatophyta</taxon>
        <taxon>Magnoliopsida</taxon>
        <taxon>Liliopsida</taxon>
        <taxon>Poales</taxon>
        <taxon>Bromeliaceae</taxon>
        <taxon>Bromelioideae</taxon>
        <taxon>Ananas</taxon>
    </lineage>
</organism>
<accession>A0A6V7PA39</accession>
<feature type="compositionally biased region" description="Polar residues" evidence="1">
    <location>
        <begin position="102"/>
        <end position="111"/>
    </location>
</feature>
<keyword evidence="2" id="KW-0812">Transmembrane</keyword>
<proteinExistence type="predicted"/>
<gene>
    <name evidence="3" type="ORF">CB5_LOCUS10874</name>
</gene>
<protein>
    <submittedName>
        <fullName evidence="3">Uncharacterized protein</fullName>
    </submittedName>
</protein>